<evidence type="ECO:0000313" key="3">
    <source>
        <dbReference type="EMBL" id="ANZ45712.1"/>
    </source>
</evidence>
<organism evidence="3 4">
    <name type="scientific">Cloacibacillus porcorum</name>
    <dbReference type="NCBI Taxonomy" id="1197717"/>
    <lineage>
        <taxon>Bacteria</taxon>
        <taxon>Thermotogati</taxon>
        <taxon>Synergistota</taxon>
        <taxon>Synergistia</taxon>
        <taxon>Synergistales</taxon>
        <taxon>Synergistaceae</taxon>
        <taxon>Cloacibacillus</taxon>
    </lineage>
</organism>
<dbReference type="STRING" id="1197717.BED41_11865"/>
<evidence type="ECO:0008006" key="5">
    <source>
        <dbReference type="Google" id="ProtNLM"/>
    </source>
</evidence>
<sequence length="368" mass="43321">MNLVSSSHGSATALGVKAHVLYSQLLKADEYWALLGLNSTAEIAAFLKQTAGYKDQLETLLPAKVHRIDLENAVRSSVLAEADSFLFYLLGVWRKFFIDWLSWYESEQLKSIFRWIHSKRLDRDMMRQHLFRVPGSKLPYEALLNCRDYKEVLDTLRDTKFYKVLREPVRRLINGESSLFSLELAIDNMVEMDLYNDIKKLPVDEQKVLEPLFGSRIDLLNLYHFHRCMWYYNMTIEETISRMLPVKYKVKVHHLREMAKGANWEERIALMEEYFPTYGKIFHDALEQDDKELALEMSIKRYNYLKALSILRNGVPGFHTAIAYFILKDHEVTDIIRMIEDVRYDYDRRSAAQYLIRPIINGGEPAWQ</sequence>
<evidence type="ECO:0000256" key="2">
    <source>
        <dbReference type="ARBA" id="ARBA00023065"/>
    </source>
</evidence>
<name>A0A1B2I6W2_9BACT</name>
<dbReference type="Gene3D" id="1.10.132.50">
    <property type="entry name" value="ATP synthase (C/AC39) subunit, domain 3"/>
    <property type="match status" value="2"/>
</dbReference>
<keyword evidence="2" id="KW-0406">Ion transport</keyword>
<protein>
    <recommendedName>
        <fullName evidence="5">ATPase</fullName>
    </recommendedName>
</protein>
<evidence type="ECO:0000256" key="1">
    <source>
        <dbReference type="ARBA" id="ARBA00022448"/>
    </source>
</evidence>
<dbReference type="GO" id="GO:0046961">
    <property type="term" value="F:proton-transporting ATPase activity, rotational mechanism"/>
    <property type="evidence" value="ECO:0007669"/>
    <property type="project" value="InterPro"/>
</dbReference>
<dbReference type="InterPro" id="IPR044911">
    <property type="entry name" value="V-type_ATPase_csu/dsu_dom_3"/>
</dbReference>
<proteinExistence type="predicted"/>
<dbReference type="SUPFAM" id="SSF103486">
    <property type="entry name" value="V-type ATP synthase subunit C"/>
    <property type="match status" value="1"/>
</dbReference>
<accession>A0A1B2I6W2</accession>
<dbReference type="Proteomes" id="UP000093044">
    <property type="component" value="Chromosome"/>
</dbReference>
<evidence type="ECO:0000313" key="4">
    <source>
        <dbReference type="Proteomes" id="UP000093044"/>
    </source>
</evidence>
<dbReference type="InterPro" id="IPR002843">
    <property type="entry name" value="ATPase_V0-cplx_csu/dsu"/>
</dbReference>
<dbReference type="EMBL" id="CP016757">
    <property type="protein sequence ID" value="ANZ45712.1"/>
    <property type="molecule type" value="Genomic_DNA"/>
</dbReference>
<dbReference type="InterPro" id="IPR036079">
    <property type="entry name" value="ATPase_csu/dsu_sf"/>
</dbReference>
<gene>
    <name evidence="3" type="ORF">BED41_11865</name>
</gene>
<keyword evidence="1" id="KW-0813">Transport</keyword>
<dbReference type="PANTHER" id="PTHR38682:SF1">
    <property type="entry name" value="V-TYPE ATP SYNTHASE SUBUNIT C"/>
    <property type="match status" value="1"/>
</dbReference>
<dbReference type="PANTHER" id="PTHR38682">
    <property type="entry name" value="V-TYPE ATP SYNTHASE SUBUNIT C"/>
    <property type="match status" value="1"/>
</dbReference>
<dbReference type="KEGG" id="cpor:BED41_11865"/>
<dbReference type="OrthoDB" id="1532at2"/>
<dbReference type="AlphaFoldDB" id="A0A1B2I6W2"/>
<dbReference type="InterPro" id="IPR050873">
    <property type="entry name" value="V-ATPase_V0D/AC39_subunit"/>
</dbReference>
<keyword evidence="4" id="KW-1185">Reference proteome</keyword>
<reference evidence="3" key="1">
    <citation type="submission" date="2016-08" db="EMBL/GenBank/DDBJ databases">
        <title>Complete genome of Cloacibacillus porcorum.</title>
        <authorList>
            <person name="Looft T."/>
            <person name="Bayles D.O."/>
            <person name="Alt D.P."/>
        </authorList>
    </citation>
    <scope>NUCLEOTIDE SEQUENCE [LARGE SCALE GENOMIC DNA]</scope>
    <source>
        <strain evidence="3">CL-84</strain>
    </source>
</reference>
<dbReference type="Pfam" id="PF01992">
    <property type="entry name" value="vATP-synt_AC39"/>
    <property type="match status" value="1"/>
</dbReference>